<dbReference type="Proteomes" id="UP001342314">
    <property type="component" value="Unassembled WGS sequence"/>
</dbReference>
<evidence type="ECO:0000313" key="4">
    <source>
        <dbReference type="Proteomes" id="UP001342314"/>
    </source>
</evidence>
<feature type="compositionally biased region" description="Low complexity" evidence="1">
    <location>
        <begin position="163"/>
        <end position="178"/>
    </location>
</feature>
<feature type="region of interest" description="Disordered" evidence="1">
    <location>
        <begin position="631"/>
        <end position="655"/>
    </location>
</feature>
<dbReference type="PANTHER" id="PTHR16453:SF9">
    <property type="entry name" value="GATOR COMPLEX PROTEIN MIOS"/>
    <property type="match status" value="1"/>
</dbReference>
<dbReference type="Gene3D" id="2.130.10.10">
    <property type="entry name" value="YVTN repeat-like/Quinoprotein amine dehydrogenase"/>
    <property type="match status" value="1"/>
</dbReference>
<dbReference type="PANTHER" id="PTHR16453">
    <property type="entry name" value="WD40 DOMAIN-CONTAINING PROTEIN MIO FAMILY MEMBER"/>
    <property type="match status" value="1"/>
</dbReference>
<evidence type="ECO:0000313" key="3">
    <source>
        <dbReference type="EMBL" id="GJN93780.1"/>
    </source>
</evidence>
<accession>A0AAV5GWC4</accession>
<dbReference type="SUPFAM" id="SSF50978">
    <property type="entry name" value="WD40 repeat-like"/>
    <property type="match status" value="1"/>
</dbReference>
<evidence type="ECO:0000256" key="1">
    <source>
        <dbReference type="SAM" id="MobiDB-lite"/>
    </source>
</evidence>
<dbReference type="InterPro" id="IPR036322">
    <property type="entry name" value="WD40_repeat_dom_sf"/>
</dbReference>
<dbReference type="InterPro" id="IPR037593">
    <property type="entry name" value="MIOS/Sea4"/>
</dbReference>
<proteinExistence type="predicted"/>
<feature type="region of interest" description="Disordered" evidence="1">
    <location>
        <begin position="333"/>
        <end position="352"/>
    </location>
</feature>
<dbReference type="InterPro" id="IPR015943">
    <property type="entry name" value="WD40/YVTN_repeat-like_dom_sf"/>
</dbReference>
<dbReference type="GO" id="GO:1904263">
    <property type="term" value="P:positive regulation of TORC1 signaling"/>
    <property type="evidence" value="ECO:0007669"/>
    <property type="project" value="TreeGrafter"/>
</dbReference>
<reference evidence="3 4" key="1">
    <citation type="submission" date="2021-12" db="EMBL/GenBank/DDBJ databases">
        <title>High titer production of polyol ester of fatty acids by Rhodotorula paludigena BS15 towards product separation-free biomass refinery.</title>
        <authorList>
            <person name="Mano J."/>
            <person name="Ono H."/>
            <person name="Tanaka T."/>
            <person name="Naito K."/>
            <person name="Sushida H."/>
            <person name="Ike M."/>
            <person name="Tokuyasu K."/>
            <person name="Kitaoka M."/>
        </authorList>
    </citation>
    <scope>NUCLEOTIDE SEQUENCE [LARGE SCALE GENOMIC DNA]</scope>
    <source>
        <strain evidence="3 4">BS15</strain>
    </source>
</reference>
<sequence length="1005" mass="106728">MQSTRGKSILWDPTPHSNRFLVGGTAELRLYSHDPYASAGTAFHATDVVTELAGLRAFAWAPQSPSPLVAAGLTSGRVVLLRMDAADAAVQTERARAPAAVQINGLLAVGLEKGRGESLLVYDIQRSLDSSPSPPAPPFPSVNNRTYSLHRESSQTGRGRTHSPAGPASPSSSADPTPLVSFGSSEVVTSAVFLSAPSSPGTSATSPHSPLLVAGMANKWLRVYDLRTPPSTLSTWTTRSVYGVCANPHNALQFSSHAGDAAGAADCGVVRLWDLRKPMDPLLSFSDADAGAGPAARSRAPKALAETAWHPEKRGVFASLEKDAGAVRVWDLVDGPGPSGRGAGSPVEMRGGRARDEMDDQDLLRMPIVLDDRKTRPFQHSLTSFAFANVPTASPHDLHFIGLSRDSTSPGSSGQRLEMVSLPAAPHAAFLERGVLLTSSTASQATFSIPTGASIVNGGSNDNVALDLGDDPLSPTTPAAAQLSADPHSPPQDRGRALSLIGVLSPPAAVDRNATPRPTHPGMALRRISSTTGEILQLTSSSSALDAAGLRSLGTDMSVILRQRVEAGYGSDALVNASLCGAEGGIAEFWHWIARAQSLAHENSTADYDFRFRGVLRILLGFPSGMTNPALSAASSTSSKNSSPPASPRSTTPRAIHQDIMRSIRRGDEAQTKHAAYTAACATLVAKRRLGATFAISSGTQFAAQRKIALSACGAEWEEPWESVCERLAKEGKHELAARHAFFSGQMEKTMNFLRLCKDENLRMLAPIVAAYLAQKDTLRGGSEESNYAALCRSLSSDVETPWVRAMFAFLATSDWRELVDEMGLPLRDRVAVALRFLSDSELIPFLQELGDEALSSSDLEAVVLFGLRNDGLKLLGSYVDRTADVQTVALACSFTSPGLIRADMRVQRWVDVYRKQLDRMQLYAARAMFDAARGRRARAAFEQAKLAGRNAEAKEVAAAMRRTAPPQIVVRCQFCSTNISAAKSAGGFGDFGDGRSGAGSGGIK</sequence>
<protein>
    <recommendedName>
        <fullName evidence="2">MIOS-like alpha-solenoid domain-containing protein</fullName>
    </recommendedName>
</protein>
<feature type="region of interest" description="Disordered" evidence="1">
    <location>
        <begin position="128"/>
        <end position="180"/>
    </location>
</feature>
<dbReference type="EMBL" id="BQKY01000015">
    <property type="protein sequence ID" value="GJN93780.1"/>
    <property type="molecule type" value="Genomic_DNA"/>
</dbReference>
<keyword evidence="4" id="KW-1185">Reference proteome</keyword>
<feature type="region of interest" description="Disordered" evidence="1">
    <location>
        <begin position="468"/>
        <end position="494"/>
    </location>
</feature>
<name>A0AAV5GWC4_9BASI</name>
<dbReference type="GO" id="GO:0005737">
    <property type="term" value="C:cytoplasm"/>
    <property type="evidence" value="ECO:0007669"/>
    <property type="project" value="TreeGrafter"/>
</dbReference>
<gene>
    <name evidence="3" type="ORF">Rhopal_006838-T1</name>
</gene>
<evidence type="ECO:0000259" key="2">
    <source>
        <dbReference type="Pfam" id="PF21719"/>
    </source>
</evidence>
<comment type="caution">
    <text evidence="3">The sequence shown here is derived from an EMBL/GenBank/DDBJ whole genome shotgun (WGS) entry which is preliminary data.</text>
</comment>
<feature type="domain" description="MIOS-like alpha-solenoid" evidence="2">
    <location>
        <begin position="703"/>
        <end position="837"/>
    </location>
</feature>
<dbReference type="InterPro" id="IPR049092">
    <property type="entry name" value="MIOS_a-sol"/>
</dbReference>
<organism evidence="3 4">
    <name type="scientific">Rhodotorula paludigena</name>
    <dbReference type="NCBI Taxonomy" id="86838"/>
    <lineage>
        <taxon>Eukaryota</taxon>
        <taxon>Fungi</taxon>
        <taxon>Dikarya</taxon>
        <taxon>Basidiomycota</taxon>
        <taxon>Pucciniomycotina</taxon>
        <taxon>Microbotryomycetes</taxon>
        <taxon>Sporidiobolales</taxon>
        <taxon>Sporidiobolaceae</taxon>
        <taxon>Rhodotorula</taxon>
    </lineage>
</organism>
<dbReference type="Pfam" id="PF21719">
    <property type="entry name" value="MIOS_a-sol"/>
    <property type="match status" value="1"/>
</dbReference>
<dbReference type="AlphaFoldDB" id="A0AAV5GWC4"/>